<dbReference type="CDD" id="cd03257">
    <property type="entry name" value="ABC_NikE_OppD_transporters"/>
    <property type="match status" value="2"/>
</dbReference>
<proteinExistence type="inferred from homology"/>
<dbReference type="SUPFAM" id="SSF52540">
    <property type="entry name" value="P-loop containing nucleoside triphosphate hydrolases"/>
    <property type="match status" value="2"/>
</dbReference>
<keyword evidence="11" id="KW-1185">Reference proteome</keyword>
<evidence type="ECO:0000256" key="2">
    <source>
        <dbReference type="ARBA" id="ARBA00005417"/>
    </source>
</evidence>
<dbReference type="GO" id="GO:0005524">
    <property type="term" value="F:ATP binding"/>
    <property type="evidence" value="ECO:0007669"/>
    <property type="project" value="UniProtKB-KW"/>
</dbReference>
<keyword evidence="6 10" id="KW-0067">ATP-binding</keyword>
<feature type="domain" description="ABC transporter" evidence="9">
    <location>
        <begin position="285"/>
        <end position="531"/>
    </location>
</feature>
<dbReference type="PROSITE" id="PS00211">
    <property type="entry name" value="ABC_TRANSPORTER_1"/>
    <property type="match status" value="2"/>
</dbReference>
<dbReference type="EMBL" id="JDRS01000005">
    <property type="protein sequence ID" value="KDS93704.1"/>
    <property type="molecule type" value="Genomic_DNA"/>
</dbReference>
<keyword evidence="7" id="KW-0472">Membrane</keyword>
<dbReference type="InterPro" id="IPR013563">
    <property type="entry name" value="Oligopep_ABC_C"/>
</dbReference>
<dbReference type="NCBIfam" id="NF008453">
    <property type="entry name" value="PRK11308.1"/>
    <property type="match status" value="2"/>
</dbReference>
<dbReference type="InterPro" id="IPR050388">
    <property type="entry name" value="ABC_Ni/Peptide_Import"/>
</dbReference>
<keyword evidence="5" id="KW-0547">Nucleotide-binding</keyword>
<keyword evidence="3" id="KW-0813">Transport</keyword>
<evidence type="ECO:0000256" key="6">
    <source>
        <dbReference type="ARBA" id="ARBA00022840"/>
    </source>
</evidence>
<dbReference type="Proteomes" id="UP000030182">
    <property type="component" value="Unassembled WGS sequence"/>
</dbReference>
<name>A0ABR4SKS5_9MICO</name>
<evidence type="ECO:0000256" key="1">
    <source>
        <dbReference type="ARBA" id="ARBA00004202"/>
    </source>
</evidence>
<dbReference type="PANTHER" id="PTHR43297">
    <property type="entry name" value="OLIGOPEPTIDE TRANSPORT ATP-BINDING PROTEIN APPD"/>
    <property type="match status" value="1"/>
</dbReference>
<dbReference type="InterPro" id="IPR017871">
    <property type="entry name" value="ABC_transporter-like_CS"/>
</dbReference>
<dbReference type="Pfam" id="PF00005">
    <property type="entry name" value="ABC_tran"/>
    <property type="match status" value="2"/>
</dbReference>
<organism evidence="10 11">
    <name type="scientific">Dermabacter hominis 1368</name>
    <dbReference type="NCBI Taxonomy" id="1450519"/>
    <lineage>
        <taxon>Bacteria</taxon>
        <taxon>Bacillati</taxon>
        <taxon>Actinomycetota</taxon>
        <taxon>Actinomycetes</taxon>
        <taxon>Micrococcales</taxon>
        <taxon>Dermabacteraceae</taxon>
        <taxon>Dermabacter</taxon>
    </lineage>
</organism>
<evidence type="ECO:0000256" key="8">
    <source>
        <dbReference type="SAM" id="MobiDB-lite"/>
    </source>
</evidence>
<evidence type="ECO:0000256" key="3">
    <source>
        <dbReference type="ARBA" id="ARBA00022448"/>
    </source>
</evidence>
<dbReference type="Gene3D" id="3.40.50.300">
    <property type="entry name" value="P-loop containing nucleotide triphosphate hydrolases"/>
    <property type="match status" value="2"/>
</dbReference>
<sequence>MMHTDEFVLEVRDLDVTYGSAASPTVRGVSFTLRPGEKLALVGGSGSGKSTTIASILGLLPGEGRITGGSITYRGTELVNASPTRWRDVRGKRIALVPQDPMSNLNPTMRVGDHIADALRAYGMKDKKAIECEVVQLMAESGIPDPERRAKQYPHEFSGGMRQRILIAIALAGDPDLVIADEPTSALDVTVQKHILDHLESLVEERGMSLLFVTHDLGVAADRTDTVLVMSKGEIVERGAPGQVLANPQHPYTRELVDASPTLEGTKKSASACEGGEGAPSENVLEVEKVTKVFRLRGARKGEVRAVDDVSFTVRRGSTLAIIGESGSGKSTLASIILGLQEATGGEVKLDGRSVVNANAQQRKELRRFTQPVFQDPYSSLNPMWTVERIVREPLDTFGVGHKTERRARVLEVLDHVALPSSAARVLPGQLSGGQRQRVAIARALAAHPQLLVCDEAVSALDVLVQDQILDLLGDLQKDLGVSCVFITHDLAVVANLADDVVVMKAGKVVEKGSVYDVVRNPQHEYTRGLLDAVPGREFMRV</sequence>
<comment type="caution">
    <text evidence="10">The sequence shown here is derived from an EMBL/GenBank/DDBJ whole genome shotgun (WGS) entry which is preliminary data.</text>
</comment>
<dbReference type="InterPro" id="IPR003439">
    <property type="entry name" value="ABC_transporter-like_ATP-bd"/>
</dbReference>
<keyword evidence="4" id="KW-1003">Cell membrane</keyword>
<dbReference type="NCBIfam" id="NF007739">
    <property type="entry name" value="PRK10419.1"/>
    <property type="match status" value="2"/>
</dbReference>
<dbReference type="SMART" id="SM00382">
    <property type="entry name" value="AAA"/>
    <property type="match status" value="2"/>
</dbReference>
<dbReference type="PROSITE" id="PS50893">
    <property type="entry name" value="ABC_TRANSPORTER_2"/>
    <property type="match status" value="2"/>
</dbReference>
<comment type="similarity">
    <text evidence="2">Belongs to the ABC transporter superfamily.</text>
</comment>
<feature type="region of interest" description="Disordered" evidence="8">
    <location>
        <begin position="261"/>
        <end position="280"/>
    </location>
</feature>
<dbReference type="InterPro" id="IPR027417">
    <property type="entry name" value="P-loop_NTPase"/>
</dbReference>
<evidence type="ECO:0000313" key="10">
    <source>
        <dbReference type="EMBL" id="KDS93704.1"/>
    </source>
</evidence>
<reference evidence="10 11" key="1">
    <citation type="submission" date="2014-01" db="EMBL/GenBank/DDBJ databases">
        <title>Draft genome sequence of the multidrug-resistant clinical isolate Dermabacter hominis 1368.</title>
        <authorList>
            <person name="Albersmeier A."/>
            <person name="Bomholt C."/>
            <person name="Glaub A."/>
            <person name="Ruckert C."/>
            <person name="Soriano F."/>
            <person name="Fernandez-Natal I."/>
            <person name="Tauch A."/>
        </authorList>
    </citation>
    <scope>NUCLEOTIDE SEQUENCE [LARGE SCALE GENOMIC DNA]</scope>
    <source>
        <strain evidence="10 11">1368</strain>
    </source>
</reference>
<gene>
    <name evidence="10" type="ORF">DHOM_04540</name>
</gene>
<evidence type="ECO:0000259" key="9">
    <source>
        <dbReference type="PROSITE" id="PS50893"/>
    </source>
</evidence>
<evidence type="ECO:0000256" key="5">
    <source>
        <dbReference type="ARBA" id="ARBA00022741"/>
    </source>
</evidence>
<protein>
    <submittedName>
        <fullName evidence="10">ABC transporter ATP-binding protein</fullName>
    </submittedName>
</protein>
<comment type="subcellular location">
    <subcellularLocation>
        <location evidence="1">Cell membrane</location>
        <topology evidence="1">Peripheral membrane protein</topology>
    </subcellularLocation>
</comment>
<dbReference type="Pfam" id="PF08352">
    <property type="entry name" value="oligo_HPY"/>
    <property type="match status" value="2"/>
</dbReference>
<dbReference type="InterPro" id="IPR003593">
    <property type="entry name" value="AAA+_ATPase"/>
</dbReference>
<accession>A0ABR4SKS5</accession>
<evidence type="ECO:0000256" key="7">
    <source>
        <dbReference type="ARBA" id="ARBA00023136"/>
    </source>
</evidence>
<evidence type="ECO:0000256" key="4">
    <source>
        <dbReference type="ARBA" id="ARBA00022475"/>
    </source>
</evidence>
<evidence type="ECO:0000313" key="11">
    <source>
        <dbReference type="Proteomes" id="UP000030182"/>
    </source>
</evidence>
<dbReference type="PANTHER" id="PTHR43297:SF2">
    <property type="entry name" value="DIPEPTIDE TRANSPORT ATP-BINDING PROTEIN DPPD"/>
    <property type="match status" value="1"/>
</dbReference>
<feature type="domain" description="ABC transporter" evidence="9">
    <location>
        <begin position="11"/>
        <end position="257"/>
    </location>
</feature>